<sequence length="128" mass="14327">MLLQSREEITALGLYAREDLLDNVQLSEKELWEGLKFLAAVEIGGFWHLVDESSLLCDSSAVSEQSGGSDSHVWELDERHVCSHYANQLLSAAAKWRLDDFLEAWQQNLPSGLQASLNLLKGEVLVEN</sequence>
<dbReference type="PANTHER" id="PTHR13395:SF6">
    <property type="entry name" value="SISTER CHROMATID COHESION PROTEIN DCC1"/>
    <property type="match status" value="1"/>
</dbReference>
<dbReference type="InterPro" id="IPR019128">
    <property type="entry name" value="Dcc1"/>
</dbReference>
<dbReference type="PANTHER" id="PTHR13395">
    <property type="entry name" value="SISTER CHROMATID COHESION PROTEIN DCC1-RELATED"/>
    <property type="match status" value="1"/>
</dbReference>
<dbReference type="GO" id="GO:0000785">
    <property type="term" value="C:chromatin"/>
    <property type="evidence" value="ECO:0007669"/>
    <property type="project" value="TreeGrafter"/>
</dbReference>
<dbReference type="AlphaFoldDB" id="A0A9D4U4X1"/>
<dbReference type="EMBL" id="JABFUD020000023">
    <property type="protein sequence ID" value="KAI5061415.1"/>
    <property type="molecule type" value="Genomic_DNA"/>
</dbReference>
<comment type="caution">
    <text evidence="3">The sequence shown here is derived from an EMBL/GenBank/DDBJ whole genome shotgun (WGS) entry which is preliminary data.</text>
</comment>
<dbReference type="OrthoDB" id="5199543at2759"/>
<accession>A0A9D4U4X1</accession>
<gene>
    <name evidence="3" type="ORF">GOP47_0023920</name>
</gene>
<keyword evidence="4" id="KW-1185">Reference proteome</keyword>
<dbReference type="Pfam" id="PF09724">
    <property type="entry name" value="Dcc1"/>
    <property type="match status" value="2"/>
</dbReference>
<dbReference type="GO" id="GO:0006260">
    <property type="term" value="P:DNA replication"/>
    <property type="evidence" value="ECO:0007669"/>
    <property type="project" value="UniProtKB-KW"/>
</dbReference>
<evidence type="ECO:0000256" key="1">
    <source>
        <dbReference type="ARBA" id="ARBA00007017"/>
    </source>
</evidence>
<name>A0A9D4U4X1_ADICA</name>
<dbReference type="GO" id="GO:0000775">
    <property type="term" value="C:chromosome, centromeric region"/>
    <property type="evidence" value="ECO:0007669"/>
    <property type="project" value="TreeGrafter"/>
</dbReference>
<organism evidence="3 4">
    <name type="scientific">Adiantum capillus-veneris</name>
    <name type="common">Maidenhair fern</name>
    <dbReference type="NCBI Taxonomy" id="13818"/>
    <lineage>
        <taxon>Eukaryota</taxon>
        <taxon>Viridiplantae</taxon>
        <taxon>Streptophyta</taxon>
        <taxon>Embryophyta</taxon>
        <taxon>Tracheophyta</taxon>
        <taxon>Polypodiopsida</taxon>
        <taxon>Polypodiidae</taxon>
        <taxon>Polypodiales</taxon>
        <taxon>Pteridineae</taxon>
        <taxon>Pteridaceae</taxon>
        <taxon>Vittarioideae</taxon>
        <taxon>Adiantum</taxon>
    </lineage>
</organism>
<dbReference type="GO" id="GO:0031390">
    <property type="term" value="C:Ctf18 RFC-like complex"/>
    <property type="evidence" value="ECO:0007669"/>
    <property type="project" value="InterPro"/>
</dbReference>
<reference evidence="3" key="1">
    <citation type="submission" date="2021-01" db="EMBL/GenBank/DDBJ databases">
        <title>Adiantum capillus-veneris genome.</title>
        <authorList>
            <person name="Fang Y."/>
            <person name="Liao Q."/>
        </authorList>
    </citation>
    <scope>NUCLEOTIDE SEQUENCE</scope>
    <source>
        <strain evidence="3">H3</strain>
        <tissue evidence="3">Leaf</tissue>
    </source>
</reference>
<comment type="similarity">
    <text evidence="1">Belongs to the DCC1 family.</text>
</comment>
<dbReference type="GO" id="GO:0034088">
    <property type="term" value="P:maintenance of mitotic sister chromatid cohesion"/>
    <property type="evidence" value="ECO:0007669"/>
    <property type="project" value="TreeGrafter"/>
</dbReference>
<proteinExistence type="inferred from homology"/>
<dbReference type="Proteomes" id="UP000886520">
    <property type="component" value="Chromosome 23"/>
</dbReference>
<keyword evidence="2" id="KW-0235">DNA replication</keyword>
<evidence type="ECO:0000313" key="4">
    <source>
        <dbReference type="Proteomes" id="UP000886520"/>
    </source>
</evidence>
<evidence type="ECO:0000256" key="2">
    <source>
        <dbReference type="ARBA" id="ARBA00022705"/>
    </source>
</evidence>
<protein>
    <submittedName>
        <fullName evidence="3">Uncharacterized protein</fullName>
    </submittedName>
</protein>
<evidence type="ECO:0000313" key="3">
    <source>
        <dbReference type="EMBL" id="KAI5061415.1"/>
    </source>
</evidence>